<accession>A0ABV1GG28</accession>
<dbReference type="InterPro" id="IPR014219">
    <property type="entry name" value="SpoIVB"/>
</dbReference>
<gene>
    <name evidence="3" type="primary">spoIVB</name>
    <name evidence="3" type="ORF">WMO24_10335</name>
</gene>
<evidence type="ECO:0000313" key="4">
    <source>
        <dbReference type="Proteomes" id="UP001477672"/>
    </source>
</evidence>
<keyword evidence="1" id="KW-1133">Transmembrane helix</keyword>
<dbReference type="InterPro" id="IPR008763">
    <property type="entry name" value="Peptidase_S55"/>
</dbReference>
<keyword evidence="1" id="KW-0472">Membrane</keyword>
<reference evidence="3 4" key="1">
    <citation type="submission" date="2024-03" db="EMBL/GenBank/DDBJ databases">
        <title>Human intestinal bacterial collection.</title>
        <authorList>
            <person name="Pauvert C."/>
            <person name="Hitch T.C.A."/>
            <person name="Clavel T."/>
        </authorList>
    </citation>
    <scope>NUCLEOTIDE SEQUENCE [LARGE SCALE GENOMIC DNA]</scope>
    <source>
        <strain evidence="3 4">CLA-JM-H11</strain>
    </source>
</reference>
<comment type="caution">
    <text evidence="3">The sequence shown here is derived from an EMBL/GenBank/DDBJ whole genome shotgun (WGS) entry which is preliminary data.</text>
</comment>
<dbReference type="InterPro" id="IPR009003">
    <property type="entry name" value="Peptidase_S1_PA"/>
</dbReference>
<dbReference type="EC" id="3.4.21.116" evidence="3"/>
<protein>
    <submittedName>
        <fullName evidence="3">SpoIVB peptidase</fullName>
        <ecNumber evidence="3">3.4.21.116</ecNumber>
    </submittedName>
</protein>
<name>A0ABV1GG28_9FIRM</name>
<evidence type="ECO:0000313" key="3">
    <source>
        <dbReference type="EMBL" id="MEQ2520821.1"/>
    </source>
</evidence>
<dbReference type="NCBIfam" id="TIGR02860">
    <property type="entry name" value="spore_IV_B"/>
    <property type="match status" value="1"/>
</dbReference>
<dbReference type="SUPFAM" id="SSF50494">
    <property type="entry name" value="Trypsin-like serine proteases"/>
    <property type="match status" value="1"/>
</dbReference>
<keyword evidence="3" id="KW-0378">Hydrolase</keyword>
<dbReference type="EMBL" id="JBBMFA010000096">
    <property type="protein sequence ID" value="MEQ2520821.1"/>
    <property type="molecule type" value="Genomic_DNA"/>
</dbReference>
<keyword evidence="4" id="KW-1185">Reference proteome</keyword>
<dbReference type="InterPro" id="IPR041489">
    <property type="entry name" value="PDZ_6"/>
</dbReference>
<feature type="domain" description="Peptidase S55" evidence="2">
    <location>
        <begin position="175"/>
        <end position="407"/>
    </location>
</feature>
<evidence type="ECO:0000259" key="2">
    <source>
        <dbReference type="PROSITE" id="PS51494"/>
    </source>
</evidence>
<proteinExistence type="predicted"/>
<organism evidence="3 4">
    <name type="scientific">Ruthenibacterium intestinale</name>
    <dbReference type="NCBI Taxonomy" id="3133163"/>
    <lineage>
        <taxon>Bacteria</taxon>
        <taxon>Bacillati</taxon>
        <taxon>Bacillota</taxon>
        <taxon>Clostridia</taxon>
        <taxon>Eubacteriales</taxon>
        <taxon>Oscillospiraceae</taxon>
        <taxon>Ruthenibacterium</taxon>
    </lineage>
</organism>
<evidence type="ECO:0000256" key="1">
    <source>
        <dbReference type="SAM" id="Phobius"/>
    </source>
</evidence>
<dbReference type="InterPro" id="IPR036034">
    <property type="entry name" value="PDZ_sf"/>
</dbReference>
<dbReference type="Pfam" id="PF05580">
    <property type="entry name" value="Peptidase_S55"/>
    <property type="match status" value="1"/>
</dbReference>
<sequence length="407" mass="42618">MEKFIKWSCFIASGCVVGLFVFALYISTLLPDTFLVNRDGSIQIAGMPFVRAGVPSGVNEVASTTVGASYNTDLTIGGIIPVKTVRAQVVDRRVVQVCGTPFGIKMFANGAMVVGFSDIYTPTGYKNPAKTAGLQMGDVIVSVAGHLTRTNEDVANAIQDLAGTPAEVVFNRDGKEHSVMLTAVKDSSSGTWRTGMWVRDSSAGIGTLTFVDNETGVFAGLGHSIHDVDTGTTISLLKGEIVPVSITGVTKGSAGSPGELKGSFSSAIPTGTITVNGETGVYGKATAYLKGTDTELALAQEIKTGPAEIIATLDGQTPQHFSVQIEKVALSSDDPNRNMILHVTDQTLLNRTGGIVQGMSGSPILQDGKLIGAVTHVFVNDPTRGYGIFAENMLETADNALRNQQAA</sequence>
<keyword evidence="1" id="KW-0812">Transmembrane</keyword>
<dbReference type="RefSeq" id="WP_349216367.1">
    <property type="nucleotide sequence ID" value="NZ_JBBMFA010000096.1"/>
</dbReference>
<feature type="transmembrane region" description="Helical" evidence="1">
    <location>
        <begin position="7"/>
        <end position="26"/>
    </location>
</feature>
<dbReference type="GO" id="GO:0016787">
    <property type="term" value="F:hydrolase activity"/>
    <property type="evidence" value="ECO:0007669"/>
    <property type="project" value="UniProtKB-KW"/>
</dbReference>
<dbReference type="PROSITE" id="PS51494">
    <property type="entry name" value="SPOIVB"/>
    <property type="match status" value="1"/>
</dbReference>
<dbReference type="Gene3D" id="2.30.42.10">
    <property type="match status" value="1"/>
</dbReference>
<dbReference type="SUPFAM" id="SSF50156">
    <property type="entry name" value="PDZ domain-like"/>
    <property type="match status" value="1"/>
</dbReference>
<dbReference type="Proteomes" id="UP001477672">
    <property type="component" value="Unassembled WGS sequence"/>
</dbReference>
<dbReference type="Pfam" id="PF17820">
    <property type="entry name" value="PDZ_6"/>
    <property type="match status" value="1"/>
</dbReference>